<gene>
    <name evidence="3" type="ORF">RFI_21621</name>
</gene>
<dbReference type="Proteomes" id="UP000023152">
    <property type="component" value="Unassembled WGS sequence"/>
</dbReference>
<keyword evidence="4" id="KW-1185">Reference proteome</keyword>
<dbReference type="AlphaFoldDB" id="X6MQ01"/>
<evidence type="ECO:0000256" key="1">
    <source>
        <dbReference type="SAM" id="MobiDB-lite"/>
    </source>
</evidence>
<sequence>MIAYISLPATSKNLVSYVNLAKNIRNKPIVNIDLLPKQGNSGFEGEQINQLKADLCGSNDKAIFLIMDLNQTPHSYVFSIFFFVIMKQVLATKVQDTMLLHPGDEDSYDTNDNDSNNKNSNDKQEQTPGKTKSKQKKKDEVKSSTIELSLQVQDIDNVFRESKVYFEYIIFKDMLKRNEYKQLNDVIFKVQIHYVRRTESITRNKKELLNTLYMDLLAGTYSFPLFYFVIF</sequence>
<evidence type="ECO:0000313" key="3">
    <source>
        <dbReference type="EMBL" id="ETO15741.1"/>
    </source>
</evidence>
<keyword evidence="2" id="KW-1133">Transmembrane helix</keyword>
<proteinExistence type="predicted"/>
<keyword evidence="2" id="KW-0472">Membrane</keyword>
<reference evidence="3 4" key="1">
    <citation type="journal article" date="2013" name="Curr. Biol.">
        <title>The Genome of the Foraminiferan Reticulomyxa filosa.</title>
        <authorList>
            <person name="Glockner G."/>
            <person name="Hulsmann N."/>
            <person name="Schleicher M."/>
            <person name="Noegel A.A."/>
            <person name="Eichinger L."/>
            <person name="Gallinger C."/>
            <person name="Pawlowski J."/>
            <person name="Sierra R."/>
            <person name="Euteneuer U."/>
            <person name="Pillet L."/>
            <person name="Moustafa A."/>
            <person name="Platzer M."/>
            <person name="Groth M."/>
            <person name="Szafranski K."/>
            <person name="Schliwa M."/>
        </authorList>
    </citation>
    <scope>NUCLEOTIDE SEQUENCE [LARGE SCALE GENOMIC DNA]</scope>
</reference>
<dbReference type="EMBL" id="ASPP01018831">
    <property type="protein sequence ID" value="ETO15741.1"/>
    <property type="molecule type" value="Genomic_DNA"/>
</dbReference>
<feature type="transmembrane region" description="Helical" evidence="2">
    <location>
        <begin position="212"/>
        <end position="230"/>
    </location>
</feature>
<name>X6MQ01_RETFI</name>
<accession>X6MQ01</accession>
<comment type="caution">
    <text evidence="3">The sequence shown here is derived from an EMBL/GenBank/DDBJ whole genome shotgun (WGS) entry which is preliminary data.</text>
</comment>
<organism evidence="3 4">
    <name type="scientific">Reticulomyxa filosa</name>
    <dbReference type="NCBI Taxonomy" id="46433"/>
    <lineage>
        <taxon>Eukaryota</taxon>
        <taxon>Sar</taxon>
        <taxon>Rhizaria</taxon>
        <taxon>Retaria</taxon>
        <taxon>Foraminifera</taxon>
        <taxon>Monothalamids</taxon>
        <taxon>Reticulomyxidae</taxon>
        <taxon>Reticulomyxa</taxon>
    </lineage>
</organism>
<keyword evidence="2" id="KW-0812">Transmembrane</keyword>
<protein>
    <submittedName>
        <fullName evidence="3">Uncharacterized protein</fullName>
    </submittedName>
</protein>
<evidence type="ECO:0000256" key="2">
    <source>
        <dbReference type="SAM" id="Phobius"/>
    </source>
</evidence>
<feature type="region of interest" description="Disordered" evidence="1">
    <location>
        <begin position="103"/>
        <end position="138"/>
    </location>
</feature>
<evidence type="ECO:0000313" key="4">
    <source>
        <dbReference type="Proteomes" id="UP000023152"/>
    </source>
</evidence>